<dbReference type="InterPro" id="IPR041667">
    <property type="entry name" value="Cupin_8"/>
</dbReference>
<dbReference type="Pfam" id="PF13621">
    <property type="entry name" value="Cupin_8"/>
    <property type="match status" value="1"/>
</dbReference>
<dbReference type="AlphaFoldDB" id="A0A4U7BBI3"/>
<name>A0A4U7BBI3_9PEZI</name>
<proteinExistence type="predicted"/>
<dbReference type="InterPro" id="IPR036047">
    <property type="entry name" value="F-box-like_dom_sf"/>
</dbReference>
<evidence type="ECO:0000259" key="3">
    <source>
        <dbReference type="PROSITE" id="PS51184"/>
    </source>
</evidence>
<dbReference type="GO" id="GO:0000987">
    <property type="term" value="F:cis-regulatory region sequence-specific DNA binding"/>
    <property type="evidence" value="ECO:0007669"/>
    <property type="project" value="TreeGrafter"/>
</dbReference>
<dbReference type="Proteomes" id="UP000308133">
    <property type="component" value="Unassembled WGS sequence"/>
</dbReference>
<dbReference type="PROSITE" id="PS51184">
    <property type="entry name" value="JMJC"/>
    <property type="match status" value="1"/>
</dbReference>
<dbReference type="PROSITE" id="PS50181">
    <property type="entry name" value="FBOX"/>
    <property type="match status" value="1"/>
</dbReference>
<evidence type="ECO:0000259" key="2">
    <source>
        <dbReference type="PROSITE" id="PS50181"/>
    </source>
</evidence>
<organism evidence="4 5">
    <name type="scientific">Elsinoe australis</name>
    <dbReference type="NCBI Taxonomy" id="40998"/>
    <lineage>
        <taxon>Eukaryota</taxon>
        <taxon>Fungi</taxon>
        <taxon>Dikarya</taxon>
        <taxon>Ascomycota</taxon>
        <taxon>Pezizomycotina</taxon>
        <taxon>Dothideomycetes</taxon>
        <taxon>Dothideomycetidae</taxon>
        <taxon>Myriangiales</taxon>
        <taxon>Elsinoaceae</taxon>
        <taxon>Elsinoe</taxon>
    </lineage>
</organism>
<dbReference type="EMBL" id="PTQR01000006">
    <property type="protein sequence ID" value="TKX27150.1"/>
    <property type="molecule type" value="Genomic_DNA"/>
</dbReference>
<dbReference type="SMART" id="SM00558">
    <property type="entry name" value="JmjC"/>
    <property type="match status" value="1"/>
</dbReference>
<dbReference type="InterPro" id="IPR050910">
    <property type="entry name" value="JMJD6_ArgDemeth/LysHydrox"/>
</dbReference>
<gene>
    <name evidence="4" type="ORF">C1H76_0443</name>
</gene>
<feature type="domain" description="JmjC" evidence="3">
    <location>
        <begin position="195"/>
        <end position="359"/>
    </location>
</feature>
<dbReference type="Gene3D" id="2.60.120.650">
    <property type="entry name" value="Cupin"/>
    <property type="match status" value="1"/>
</dbReference>
<dbReference type="Pfam" id="PF12937">
    <property type="entry name" value="F-box-like"/>
    <property type="match status" value="1"/>
</dbReference>
<dbReference type="PANTHER" id="PTHR12480">
    <property type="entry name" value="ARGININE DEMETHYLASE AND LYSYL-HYDROXYLASE JMJD"/>
    <property type="match status" value="1"/>
</dbReference>
<dbReference type="GO" id="GO:0005634">
    <property type="term" value="C:nucleus"/>
    <property type="evidence" value="ECO:0007669"/>
    <property type="project" value="TreeGrafter"/>
</dbReference>
<protein>
    <submittedName>
        <fullName evidence="4">Cupin-like domain-containing protein 1</fullName>
    </submittedName>
</protein>
<evidence type="ECO:0000313" key="4">
    <source>
        <dbReference type="EMBL" id="TKX27150.1"/>
    </source>
</evidence>
<reference evidence="4 5" key="1">
    <citation type="submission" date="2018-02" db="EMBL/GenBank/DDBJ databases">
        <title>Draft genome sequences of Elsinoe sp., causing black scab on jojoba.</title>
        <authorList>
            <person name="Stodart B."/>
            <person name="Jeffress S."/>
            <person name="Ash G."/>
            <person name="Arun Chinnappa K."/>
        </authorList>
    </citation>
    <scope>NUCLEOTIDE SEQUENCE [LARGE SCALE GENOMIC DNA]</scope>
    <source>
        <strain evidence="4 5">Hillstone_2</strain>
    </source>
</reference>
<feature type="domain" description="F-box" evidence="2">
    <location>
        <begin position="76"/>
        <end position="122"/>
    </location>
</feature>
<feature type="compositionally biased region" description="Basic and acidic residues" evidence="1">
    <location>
        <begin position="31"/>
        <end position="42"/>
    </location>
</feature>
<comment type="caution">
    <text evidence="4">The sequence shown here is derived from an EMBL/GenBank/DDBJ whole genome shotgun (WGS) entry which is preliminary data.</text>
</comment>
<dbReference type="SUPFAM" id="SSF81383">
    <property type="entry name" value="F-box domain"/>
    <property type="match status" value="1"/>
</dbReference>
<accession>A0A4U7BBI3</accession>
<evidence type="ECO:0000313" key="5">
    <source>
        <dbReference type="Proteomes" id="UP000308133"/>
    </source>
</evidence>
<sequence length="435" mass="48319">MVCAPDFGVINAMTPPASLIDLGQEPEADDIVRPTKRARVDQPEEQNDSTTTLRHPLGVRPSGNALLADTNVKDAAGGFAILPDELIAILLESLDAPALLRLGGTCKALHAFTRNEELWRTLFTDDWSVDELLSRYRDVKFRAEAVDWDFSTYVNYMRNNSDESPLYLFDRAFAEKMKLHIPNSSSAHVYEQSSKPANLPDAAYWPPTCFGQDQDLFSVLGSKRPDHRWLIVGPARSGSTFHKDPNCTSAWNAVLKGSKYWIMFQSSPTLPPPPGVFVSEDQSEVTSPLSIAEWLLTFHAEARATPGCKEGICGEGELLYVPAGWYHLVLNLDESIALTQNFVPRRGLADVLGFLRDKPDQVTGFRDVADPYALFVERLQEKEPKLLAEAMAKLEKREKGGRGKWEEIRAVAEDEEQAGGFSFGFGGDDDDDEVP</sequence>
<dbReference type="PANTHER" id="PTHR12480:SF21">
    <property type="entry name" value="JMJC DOMAIN-CONTAINING PROTEIN 8"/>
    <property type="match status" value="1"/>
</dbReference>
<dbReference type="InterPro" id="IPR003347">
    <property type="entry name" value="JmjC_dom"/>
</dbReference>
<dbReference type="SUPFAM" id="SSF51197">
    <property type="entry name" value="Clavaminate synthase-like"/>
    <property type="match status" value="1"/>
</dbReference>
<evidence type="ECO:0000256" key="1">
    <source>
        <dbReference type="SAM" id="MobiDB-lite"/>
    </source>
</evidence>
<feature type="region of interest" description="Disordered" evidence="1">
    <location>
        <begin position="31"/>
        <end position="58"/>
    </location>
</feature>
<dbReference type="InterPro" id="IPR001810">
    <property type="entry name" value="F-box_dom"/>
</dbReference>
<feature type="region of interest" description="Disordered" evidence="1">
    <location>
        <begin position="412"/>
        <end position="435"/>
    </location>
</feature>